<gene>
    <name evidence="1" type="ORF">ENJ96_01465</name>
</gene>
<dbReference type="SUPFAM" id="SSF46785">
    <property type="entry name" value="Winged helix' DNA-binding domain"/>
    <property type="match status" value="1"/>
</dbReference>
<dbReference type="EMBL" id="DROK01000042">
    <property type="protein sequence ID" value="HHI96501.1"/>
    <property type="molecule type" value="Genomic_DNA"/>
</dbReference>
<name>A0A7V5NYN8_9BACT</name>
<dbReference type="AlphaFoldDB" id="A0A7V5NYN8"/>
<sequence length="139" mass="15450">MKINRATDYGVRLMVYLAGCPEKVVSRAEASRKLAIPAEFLAKIAQTLARAGFIEIRQGRTGGYRLTKDPAKVTLLEVVEALEGDLLLNVCVTRPEACQFSTRCKVHLVWEAARKGLRDLLGSIYLTDLVLESENKTEK</sequence>
<dbReference type="GO" id="GO:0003700">
    <property type="term" value="F:DNA-binding transcription factor activity"/>
    <property type="evidence" value="ECO:0007669"/>
    <property type="project" value="TreeGrafter"/>
</dbReference>
<comment type="caution">
    <text evidence="1">The sequence shown here is derived from an EMBL/GenBank/DDBJ whole genome shotgun (WGS) entry which is preliminary data.</text>
</comment>
<dbReference type="PROSITE" id="PS51197">
    <property type="entry name" value="HTH_RRF2_2"/>
    <property type="match status" value="1"/>
</dbReference>
<dbReference type="InterPro" id="IPR000944">
    <property type="entry name" value="Tscrpt_reg_Rrf2"/>
</dbReference>
<dbReference type="InterPro" id="IPR036388">
    <property type="entry name" value="WH-like_DNA-bd_sf"/>
</dbReference>
<reference evidence="1" key="1">
    <citation type="journal article" date="2020" name="mSystems">
        <title>Genome- and Community-Level Interaction Insights into Carbon Utilization and Element Cycling Functions of Hydrothermarchaeota in Hydrothermal Sediment.</title>
        <authorList>
            <person name="Zhou Z."/>
            <person name="Liu Y."/>
            <person name="Xu W."/>
            <person name="Pan J."/>
            <person name="Luo Z.H."/>
            <person name="Li M."/>
        </authorList>
    </citation>
    <scope>NUCLEOTIDE SEQUENCE [LARGE SCALE GENOMIC DNA]</scope>
    <source>
        <strain evidence="1">HyVt-533</strain>
    </source>
</reference>
<dbReference type="Pfam" id="PF02082">
    <property type="entry name" value="Rrf2"/>
    <property type="match status" value="1"/>
</dbReference>
<dbReference type="Proteomes" id="UP000886101">
    <property type="component" value="Unassembled WGS sequence"/>
</dbReference>
<accession>A0A7V5NYN8</accession>
<proteinExistence type="predicted"/>
<organism evidence="1">
    <name type="scientific">Thermodesulfatator atlanticus</name>
    <dbReference type="NCBI Taxonomy" id="501497"/>
    <lineage>
        <taxon>Bacteria</taxon>
        <taxon>Pseudomonadati</taxon>
        <taxon>Thermodesulfobacteriota</taxon>
        <taxon>Thermodesulfobacteria</taxon>
        <taxon>Thermodesulfobacteriales</taxon>
        <taxon>Thermodesulfatatoraceae</taxon>
        <taxon>Thermodesulfatator</taxon>
    </lineage>
</organism>
<dbReference type="GO" id="GO:0005829">
    <property type="term" value="C:cytosol"/>
    <property type="evidence" value="ECO:0007669"/>
    <property type="project" value="TreeGrafter"/>
</dbReference>
<dbReference type="PANTHER" id="PTHR33221:SF2">
    <property type="entry name" value="TRANSCRIPTIONAL REGULATOR"/>
    <property type="match status" value="1"/>
</dbReference>
<dbReference type="InterPro" id="IPR036390">
    <property type="entry name" value="WH_DNA-bd_sf"/>
</dbReference>
<protein>
    <submittedName>
        <fullName evidence="1">Rrf2 family transcriptional regulator</fullName>
    </submittedName>
</protein>
<dbReference type="Gene3D" id="1.10.10.10">
    <property type="entry name" value="Winged helix-like DNA-binding domain superfamily/Winged helix DNA-binding domain"/>
    <property type="match status" value="1"/>
</dbReference>
<dbReference type="NCBIfam" id="TIGR00738">
    <property type="entry name" value="rrf2_super"/>
    <property type="match status" value="1"/>
</dbReference>
<dbReference type="PANTHER" id="PTHR33221">
    <property type="entry name" value="WINGED HELIX-TURN-HELIX TRANSCRIPTIONAL REGULATOR, RRF2 FAMILY"/>
    <property type="match status" value="1"/>
</dbReference>
<evidence type="ECO:0000313" key="1">
    <source>
        <dbReference type="EMBL" id="HHI96501.1"/>
    </source>
</evidence>